<proteinExistence type="predicted"/>
<comment type="caution">
    <text evidence="2">The sequence shown here is derived from an EMBL/GenBank/DDBJ whole genome shotgun (WGS) entry which is preliminary data.</text>
</comment>
<feature type="domain" description="Reverse transcriptase Ty1/copia-type" evidence="1">
    <location>
        <begin position="193"/>
        <end position="288"/>
    </location>
</feature>
<dbReference type="Pfam" id="PF07727">
    <property type="entry name" value="RVT_2"/>
    <property type="match status" value="1"/>
</dbReference>
<organism evidence="2 3">
    <name type="scientific">Centaurea solstitialis</name>
    <name type="common">yellow star-thistle</name>
    <dbReference type="NCBI Taxonomy" id="347529"/>
    <lineage>
        <taxon>Eukaryota</taxon>
        <taxon>Viridiplantae</taxon>
        <taxon>Streptophyta</taxon>
        <taxon>Embryophyta</taxon>
        <taxon>Tracheophyta</taxon>
        <taxon>Spermatophyta</taxon>
        <taxon>Magnoliopsida</taxon>
        <taxon>eudicotyledons</taxon>
        <taxon>Gunneridae</taxon>
        <taxon>Pentapetalae</taxon>
        <taxon>asterids</taxon>
        <taxon>campanulids</taxon>
        <taxon>Asterales</taxon>
        <taxon>Asteraceae</taxon>
        <taxon>Carduoideae</taxon>
        <taxon>Cardueae</taxon>
        <taxon>Centaureinae</taxon>
        <taxon>Centaurea</taxon>
    </lineage>
</organism>
<keyword evidence="3" id="KW-1185">Reference proteome</keyword>
<protein>
    <recommendedName>
        <fullName evidence="1">Reverse transcriptase Ty1/copia-type domain-containing protein</fullName>
    </recommendedName>
</protein>
<sequence length="290" mass="32639">MTPNERGCGYGTDLVVVVEGGADLVVVVEGGAELMEQFHWMNLHKRIKKLDVGYPVSKLEPAVLVPVPKYKEPVQPVSVYVRQQRQATVKPRELNSTHIDPEPQSIKKPNIKPYEAMTHLEHLSLEFQSLFKKALGVIPDIPFKITLPTPISHPNHMFTKQPLIITLFLGGDGCPTKNRTGDLVQLPPEKCKVGCKWARLVAKGNSQAYTIDYDETFSPVAKMPFVQNVKNVLLNGILEEEVYVEQPPGFIIKEEASKVCRLRRFLYGLKQSPRAWFGCFSDVLQQFGMT</sequence>
<dbReference type="Proteomes" id="UP001172457">
    <property type="component" value="Chromosome 7"/>
</dbReference>
<gene>
    <name evidence="2" type="ORF">OSB04_029377</name>
</gene>
<dbReference type="InterPro" id="IPR013103">
    <property type="entry name" value="RVT_2"/>
</dbReference>
<dbReference type="AlphaFoldDB" id="A0AA38WC29"/>
<dbReference type="EMBL" id="JARYMX010000007">
    <property type="protein sequence ID" value="KAJ9542871.1"/>
    <property type="molecule type" value="Genomic_DNA"/>
</dbReference>
<evidence type="ECO:0000259" key="1">
    <source>
        <dbReference type="Pfam" id="PF07727"/>
    </source>
</evidence>
<reference evidence="2" key="1">
    <citation type="submission" date="2023-03" db="EMBL/GenBank/DDBJ databases">
        <title>Chromosome-scale reference genome and RAD-based genetic map of yellow starthistle (Centaurea solstitialis) reveal putative structural variation and QTLs associated with invader traits.</title>
        <authorList>
            <person name="Reatini B."/>
            <person name="Cang F.A."/>
            <person name="Jiang Q."/>
            <person name="Mckibben M.T.W."/>
            <person name="Barker M.S."/>
            <person name="Rieseberg L.H."/>
            <person name="Dlugosch K.M."/>
        </authorList>
    </citation>
    <scope>NUCLEOTIDE SEQUENCE</scope>
    <source>
        <strain evidence="2">CAN-66</strain>
        <tissue evidence="2">Leaf</tissue>
    </source>
</reference>
<name>A0AA38WC29_9ASTR</name>
<evidence type="ECO:0000313" key="3">
    <source>
        <dbReference type="Proteomes" id="UP001172457"/>
    </source>
</evidence>
<accession>A0AA38WC29</accession>
<evidence type="ECO:0000313" key="2">
    <source>
        <dbReference type="EMBL" id="KAJ9542871.1"/>
    </source>
</evidence>